<dbReference type="InterPro" id="IPR000504">
    <property type="entry name" value="RRM_dom"/>
</dbReference>
<dbReference type="CDD" id="cd00590">
    <property type="entry name" value="RRM_SF"/>
    <property type="match status" value="1"/>
</dbReference>
<reference evidence="4" key="2">
    <citation type="submission" date="2013-03" db="EMBL/GenBank/DDBJ databases">
        <authorList>
            <person name="Motta M.C.M."/>
            <person name="Martins A.C.A."/>
            <person name="Preta C.M.C.C."/>
            <person name="Silva R."/>
            <person name="de Souza S.S."/>
            <person name="Klein C.C."/>
            <person name="de Almeida L.G.P."/>
            <person name="Cunha O.L."/>
            <person name="Colabardini A.C."/>
            <person name="Lima B.A."/>
            <person name="Machado C.R."/>
            <person name="Soares C.M.A."/>
            <person name="de Menezes C.B.A."/>
            <person name="Bartolomeu D.C."/>
            <person name="Grisard E.C."/>
            <person name="Fantinatti-Garboggini F."/>
            <person name="Rodrigues-Luiz G.F."/>
            <person name="Wagner G."/>
            <person name="Goldman G.H."/>
            <person name="Fietto J.L.R."/>
            <person name="Ciapina L.P."/>
            <person name="Brocchi M."/>
            <person name="Elias M.C."/>
            <person name="Goldman M.H.S."/>
            <person name="Sagot M.-F."/>
            <person name="Pereira M."/>
            <person name="Stoco P.H."/>
            <person name="Teixeira S.M.R."/>
            <person name="de Mendonca-Neto R.P."/>
            <person name="Maciel T.E.F."/>
            <person name="Mendes T.A.O."/>
            <person name="Urmenyi T.P."/>
            <person name="Teixeira M.M.G."/>
            <person name="de Camargo E.F.P."/>
            <person name="de Sousa W."/>
            <person name="Schenkman S."/>
            <person name="de Vasconcelos A.T.R."/>
        </authorList>
    </citation>
    <scope>NUCLEOTIDE SEQUENCE</scope>
</reference>
<dbReference type="InterPro" id="IPR035979">
    <property type="entry name" value="RBD_domain_sf"/>
</dbReference>
<comment type="caution">
    <text evidence="4">The sequence shown here is derived from an EMBL/GenBank/DDBJ whole genome shotgun (WGS) entry which is preliminary data.</text>
</comment>
<dbReference type="OrthoDB" id="5970at2759"/>
<keyword evidence="1" id="KW-0694">RNA-binding</keyword>
<dbReference type="InterPro" id="IPR050907">
    <property type="entry name" value="SRSF"/>
</dbReference>
<name>S9W793_9TRYP</name>
<sequence>MSDAILFVSNLSAVANAQYLERLFSTYGEVRHVQMFDDSDQHFAEVTFAAVDDADAAVAALHNRYCTSRNLYLIVLYSKRSPAVSDYGRRVGQEFAAAVAEHRQPQHIALDNFDPQFERNEVQPPPCESEILADARTNHTTSY</sequence>
<reference evidence="4 5" key="1">
    <citation type="journal article" date="2013" name="PLoS ONE">
        <title>Predicting the Proteins of Angomonas deanei, Strigomonas culicis and Their Respective Endosymbionts Reveals New Aspects of the Trypanosomatidae Family.</title>
        <authorList>
            <person name="Motta M.C."/>
            <person name="Martins A.C."/>
            <person name="de Souza S.S."/>
            <person name="Catta-Preta C.M."/>
            <person name="Silva R."/>
            <person name="Klein C.C."/>
            <person name="de Almeida L.G."/>
            <person name="de Lima Cunha O."/>
            <person name="Ciapina L.P."/>
            <person name="Brocchi M."/>
            <person name="Colabardini A.C."/>
            <person name="de Araujo Lima B."/>
            <person name="Machado C.R."/>
            <person name="de Almeida Soares C.M."/>
            <person name="Probst C.M."/>
            <person name="de Menezes C.B."/>
            <person name="Thompson C.E."/>
            <person name="Bartholomeu D.C."/>
            <person name="Gradia D.F."/>
            <person name="Pavoni D.P."/>
            <person name="Grisard E.C."/>
            <person name="Fantinatti-Garboggini F."/>
            <person name="Marchini F.K."/>
            <person name="Rodrigues-Luiz G.F."/>
            <person name="Wagner G."/>
            <person name="Goldman G.H."/>
            <person name="Fietto J.L."/>
            <person name="Elias M.C."/>
            <person name="Goldman M.H."/>
            <person name="Sagot M.F."/>
            <person name="Pereira M."/>
            <person name="Stoco P.H."/>
            <person name="de Mendonca-Neto R.P."/>
            <person name="Teixeira S.M."/>
            <person name="Maciel T.E."/>
            <person name="de Oliveira Mendes T.A."/>
            <person name="Urmenyi T.P."/>
            <person name="de Souza W."/>
            <person name="Schenkman S."/>
            <person name="de Vasconcelos A.T."/>
        </authorList>
    </citation>
    <scope>NUCLEOTIDE SEQUENCE [LARGE SCALE GENOMIC DNA]</scope>
</reference>
<evidence type="ECO:0000256" key="1">
    <source>
        <dbReference type="PROSITE-ProRule" id="PRU00176"/>
    </source>
</evidence>
<dbReference type="SUPFAM" id="SSF54928">
    <property type="entry name" value="RNA-binding domain, RBD"/>
    <property type="match status" value="1"/>
</dbReference>
<dbReference type="GO" id="GO:0003723">
    <property type="term" value="F:RNA binding"/>
    <property type="evidence" value="ECO:0007669"/>
    <property type="project" value="UniProtKB-UniRule"/>
</dbReference>
<dbReference type="SMART" id="SM00360">
    <property type="entry name" value="RRM"/>
    <property type="match status" value="1"/>
</dbReference>
<accession>S9W793</accession>
<dbReference type="PROSITE" id="PS50102">
    <property type="entry name" value="RRM"/>
    <property type="match status" value="1"/>
</dbReference>
<keyword evidence="5" id="KW-1185">Reference proteome</keyword>
<gene>
    <name evidence="4" type="ORF">STCU_03169</name>
    <name evidence="3" type="ORF">STCU_04979</name>
</gene>
<evidence type="ECO:0000259" key="2">
    <source>
        <dbReference type="PROSITE" id="PS50102"/>
    </source>
</evidence>
<evidence type="ECO:0000313" key="5">
    <source>
        <dbReference type="Proteomes" id="UP000015354"/>
    </source>
</evidence>
<dbReference type="EMBL" id="ATMH01003169">
    <property type="protein sequence ID" value="EPY31855.1"/>
    <property type="molecule type" value="Genomic_DNA"/>
</dbReference>
<dbReference type="Proteomes" id="UP000015354">
    <property type="component" value="Unassembled WGS sequence"/>
</dbReference>
<protein>
    <submittedName>
        <fullName evidence="4">RNA-binding protein</fullName>
    </submittedName>
</protein>
<evidence type="ECO:0000313" key="3">
    <source>
        <dbReference type="EMBL" id="EPY28601.1"/>
    </source>
</evidence>
<organism evidence="4 5">
    <name type="scientific">Strigomonas culicis</name>
    <dbReference type="NCBI Taxonomy" id="28005"/>
    <lineage>
        <taxon>Eukaryota</taxon>
        <taxon>Discoba</taxon>
        <taxon>Euglenozoa</taxon>
        <taxon>Kinetoplastea</taxon>
        <taxon>Metakinetoplastina</taxon>
        <taxon>Trypanosomatida</taxon>
        <taxon>Trypanosomatidae</taxon>
        <taxon>Strigomonadinae</taxon>
        <taxon>Strigomonas</taxon>
    </lineage>
</organism>
<dbReference type="EMBL" id="ATMH01004979">
    <property type="protein sequence ID" value="EPY28601.1"/>
    <property type="molecule type" value="Genomic_DNA"/>
</dbReference>
<dbReference type="InterPro" id="IPR012677">
    <property type="entry name" value="Nucleotide-bd_a/b_plait_sf"/>
</dbReference>
<dbReference type="AlphaFoldDB" id="S9W793"/>
<evidence type="ECO:0000313" key="4">
    <source>
        <dbReference type="EMBL" id="EPY31855.1"/>
    </source>
</evidence>
<feature type="domain" description="RRM" evidence="2">
    <location>
        <begin position="4"/>
        <end position="80"/>
    </location>
</feature>
<proteinExistence type="predicted"/>
<dbReference type="Gene3D" id="3.30.70.330">
    <property type="match status" value="1"/>
</dbReference>
<dbReference type="PANTHER" id="PTHR23147">
    <property type="entry name" value="SERINE/ARGININE RICH SPLICING FACTOR"/>
    <property type="match status" value="1"/>
</dbReference>
<dbReference type="Pfam" id="PF00076">
    <property type="entry name" value="RRM_1"/>
    <property type="match status" value="1"/>
</dbReference>